<dbReference type="GO" id="GO:1990528">
    <property type="term" value="C:Rvs161p-Rvs167p complex"/>
    <property type="evidence" value="ECO:0007669"/>
    <property type="project" value="TreeGrafter"/>
</dbReference>
<dbReference type="GO" id="GO:0097320">
    <property type="term" value="P:plasma membrane tubulation"/>
    <property type="evidence" value="ECO:0007669"/>
    <property type="project" value="TreeGrafter"/>
</dbReference>
<accession>A0A2T9XX08</accession>
<sequence>MSWKGFKKAFERIPQQITAKVSKGSKTVDNEYNHLKAELKSIDAQLKIIYSNASQFKDNINAMLTFQNNFVSCMIQIFKPVTAAPDPINSESFKDFFNTLPQNDPNESRIAELAKVAIPFQSSLSEMILNIRPKLDSFDSNVLNPLLELTAIIKNIYSIMQKRDHKLLDYDRFRTTVEKYEAKGAQPGGRSLPDEQAYHKYGEMYQEASRQYRYYNDMIKKDVRILISLRDELMGLIMLKISGIQNEVFLQIHTMLISIVQKATVIDLNADLGREFKQQWDIAERVLADINMWSGEKAYTGKYNPDGNGMMGSISRKFKKDKPPPPTSRNPSRYSVGKSYINSAVPPVNPLHNTAGYSNQAKTQENYQTNIQPGLPSYESVVHHSSPYLDQAKSSYSPTAPKKIAIYATALYDYTAQAEGDLSFKANDVIEVIEYTESADDWWTGKLNGKAGLFPSNYVKLN</sequence>
<evidence type="ECO:0000313" key="6">
    <source>
        <dbReference type="EMBL" id="PVU84614.1"/>
    </source>
</evidence>
<dbReference type="InterPro" id="IPR036028">
    <property type="entry name" value="SH3-like_dom_sf"/>
</dbReference>
<protein>
    <recommendedName>
        <fullName evidence="9">SH3 domain-containing protein</fullName>
    </recommendedName>
</protein>
<dbReference type="SUPFAM" id="SSF50044">
    <property type="entry name" value="SH3-domain"/>
    <property type="match status" value="1"/>
</dbReference>
<organism evidence="6 8">
    <name type="scientific">Furculomyces boomerangus</name>
    <dbReference type="NCBI Taxonomy" id="61424"/>
    <lineage>
        <taxon>Eukaryota</taxon>
        <taxon>Fungi</taxon>
        <taxon>Fungi incertae sedis</taxon>
        <taxon>Zoopagomycota</taxon>
        <taxon>Kickxellomycotina</taxon>
        <taxon>Harpellomycetes</taxon>
        <taxon>Harpellales</taxon>
        <taxon>Harpellaceae</taxon>
        <taxon>Furculomyces</taxon>
    </lineage>
</organism>
<keyword evidence="8" id="KW-1185">Reference proteome</keyword>
<evidence type="ECO:0000313" key="8">
    <source>
        <dbReference type="Proteomes" id="UP000245699"/>
    </source>
</evidence>
<reference evidence="6 8" key="1">
    <citation type="journal article" date="2018" name="MBio">
        <title>Comparative Genomics Reveals the Core Gene Toolbox for the Fungus-Insect Symbiosis.</title>
        <authorList>
            <person name="Wang Y."/>
            <person name="Stata M."/>
            <person name="Wang W."/>
            <person name="Stajich J.E."/>
            <person name="White M.M."/>
            <person name="Moncalvo J.M."/>
        </authorList>
    </citation>
    <scope>NUCLEOTIDE SEQUENCE [LARGE SCALE GENOMIC DNA]</scope>
    <source>
        <strain evidence="6 8">AUS-77-4</strain>
    </source>
</reference>
<dbReference type="InterPro" id="IPR027267">
    <property type="entry name" value="AH/BAR_dom_sf"/>
</dbReference>
<feature type="domain" description="SH3" evidence="4">
    <location>
        <begin position="403"/>
        <end position="462"/>
    </location>
</feature>
<dbReference type="STRING" id="61424.A0A2T9XX08"/>
<name>A0A2T9XX08_9FUNG</name>
<feature type="region of interest" description="Disordered" evidence="3">
    <location>
        <begin position="310"/>
        <end position="336"/>
    </location>
</feature>
<dbReference type="GO" id="GO:0043332">
    <property type="term" value="C:mating projection tip"/>
    <property type="evidence" value="ECO:0007669"/>
    <property type="project" value="TreeGrafter"/>
</dbReference>
<comment type="caution">
    <text evidence="6">The sequence shown here is derived from an EMBL/GenBank/DDBJ whole genome shotgun (WGS) entry which is preliminary data.</text>
</comment>
<dbReference type="GO" id="GO:0006897">
    <property type="term" value="P:endocytosis"/>
    <property type="evidence" value="ECO:0007669"/>
    <property type="project" value="InterPro"/>
</dbReference>
<dbReference type="PANTHER" id="PTHR47174:SF1">
    <property type="entry name" value="REDUCED VIABILITY UPON STARVATION PROTEIN 167"/>
    <property type="match status" value="1"/>
</dbReference>
<evidence type="ECO:0000259" key="4">
    <source>
        <dbReference type="PROSITE" id="PS50002"/>
    </source>
</evidence>
<evidence type="ECO:0000256" key="2">
    <source>
        <dbReference type="PROSITE-ProRule" id="PRU00192"/>
    </source>
</evidence>
<dbReference type="SMART" id="SM00721">
    <property type="entry name" value="BAR"/>
    <property type="match status" value="1"/>
</dbReference>
<evidence type="ECO:0000259" key="5">
    <source>
        <dbReference type="PROSITE" id="PS51021"/>
    </source>
</evidence>
<feature type="domain" description="BAR" evidence="5">
    <location>
        <begin position="17"/>
        <end position="285"/>
    </location>
</feature>
<dbReference type="EMBL" id="MBFT01001269">
    <property type="protein sequence ID" value="PVU84614.1"/>
    <property type="molecule type" value="Genomic_DNA"/>
</dbReference>
<dbReference type="GO" id="GO:0015629">
    <property type="term" value="C:actin cytoskeleton"/>
    <property type="evidence" value="ECO:0007669"/>
    <property type="project" value="TreeGrafter"/>
</dbReference>
<dbReference type="InterPro" id="IPR046982">
    <property type="entry name" value="BIN3/RVS161-like"/>
</dbReference>
<dbReference type="GO" id="GO:0051666">
    <property type="term" value="P:actin cortical patch localization"/>
    <property type="evidence" value="ECO:0007669"/>
    <property type="project" value="InterPro"/>
</dbReference>
<dbReference type="PANTHER" id="PTHR47174">
    <property type="entry name" value="BRIDGING INTEGRATOR 3"/>
    <property type="match status" value="1"/>
</dbReference>
<dbReference type="PROSITE" id="PS50002">
    <property type="entry name" value="SH3"/>
    <property type="match status" value="1"/>
</dbReference>
<dbReference type="Gene3D" id="1.20.1270.60">
    <property type="entry name" value="Arfaptin homology (AH) domain/BAR domain"/>
    <property type="match status" value="1"/>
</dbReference>
<evidence type="ECO:0000256" key="3">
    <source>
        <dbReference type="SAM" id="MobiDB-lite"/>
    </source>
</evidence>
<evidence type="ECO:0008006" key="9">
    <source>
        <dbReference type="Google" id="ProtNLM"/>
    </source>
</evidence>
<evidence type="ECO:0000256" key="1">
    <source>
        <dbReference type="ARBA" id="ARBA00022443"/>
    </source>
</evidence>
<gene>
    <name evidence="7" type="ORF">BB559_001516</name>
    <name evidence="6" type="ORF">BB559_007525</name>
</gene>
<proteinExistence type="predicted"/>
<dbReference type="Gene3D" id="2.30.30.40">
    <property type="entry name" value="SH3 Domains"/>
    <property type="match status" value="1"/>
</dbReference>
<dbReference type="GO" id="GO:0031097">
    <property type="term" value="C:medial cortex"/>
    <property type="evidence" value="ECO:0007669"/>
    <property type="project" value="TreeGrafter"/>
</dbReference>
<dbReference type="GO" id="GO:0008289">
    <property type="term" value="F:lipid binding"/>
    <property type="evidence" value="ECO:0007669"/>
    <property type="project" value="TreeGrafter"/>
</dbReference>
<dbReference type="FunFam" id="2.30.30.40:FF:000100">
    <property type="entry name" value="SH3 domain-containing YSC84-like protein 1"/>
    <property type="match status" value="1"/>
</dbReference>
<dbReference type="PRINTS" id="PR00452">
    <property type="entry name" value="SH3DOMAIN"/>
</dbReference>
<dbReference type="Pfam" id="PF03114">
    <property type="entry name" value="BAR"/>
    <property type="match status" value="1"/>
</dbReference>
<dbReference type="PROSITE" id="PS51021">
    <property type="entry name" value="BAR"/>
    <property type="match status" value="1"/>
</dbReference>
<dbReference type="InterPro" id="IPR004148">
    <property type="entry name" value="BAR_dom"/>
</dbReference>
<dbReference type="Proteomes" id="UP000245699">
    <property type="component" value="Unassembled WGS sequence"/>
</dbReference>
<dbReference type="SUPFAM" id="SSF103657">
    <property type="entry name" value="BAR/IMD domain-like"/>
    <property type="match status" value="1"/>
</dbReference>
<dbReference type="InterPro" id="IPR001452">
    <property type="entry name" value="SH3_domain"/>
</dbReference>
<dbReference type="OrthoDB" id="5971719at2759"/>
<dbReference type="Pfam" id="PF00018">
    <property type="entry name" value="SH3_1"/>
    <property type="match status" value="1"/>
</dbReference>
<keyword evidence="1 2" id="KW-0728">SH3 domain</keyword>
<evidence type="ECO:0000313" key="7">
    <source>
        <dbReference type="EMBL" id="PVU98504.1"/>
    </source>
</evidence>
<dbReference type="SMART" id="SM00326">
    <property type="entry name" value="SH3"/>
    <property type="match status" value="1"/>
</dbReference>
<dbReference type="AlphaFoldDB" id="A0A2T9XX08"/>
<dbReference type="EMBL" id="MBFT01000077">
    <property type="protein sequence ID" value="PVU98504.1"/>
    <property type="molecule type" value="Genomic_DNA"/>
</dbReference>